<evidence type="ECO:0000256" key="10">
    <source>
        <dbReference type="ARBA" id="ARBA00023049"/>
    </source>
</evidence>
<dbReference type="RefSeq" id="WP_274722240.1">
    <property type="nucleotide sequence ID" value="NZ_JARBFT010000004.1"/>
</dbReference>
<dbReference type="EMBL" id="JARBFT010000004">
    <property type="protein sequence ID" value="MDE1514575.1"/>
    <property type="molecule type" value="Genomic_DNA"/>
</dbReference>
<dbReference type="Pfam" id="PF22456">
    <property type="entry name" value="PqqF-like_C_4"/>
    <property type="match status" value="1"/>
</dbReference>
<evidence type="ECO:0000256" key="3">
    <source>
        <dbReference type="ARBA" id="ARBA00007261"/>
    </source>
</evidence>
<reference evidence="19 20" key="1">
    <citation type="submission" date="2023-02" db="EMBL/GenBank/DDBJ databases">
        <title>Vibrio intestini sp. nov., a close relative of Vibrio cholerae isolated from the intestine of Healthy Culter dabryi.</title>
        <authorList>
            <person name="Wu N."/>
        </authorList>
    </citation>
    <scope>NUCLEOTIDE SEQUENCE [LARGE SCALE GENOMIC DNA]</scope>
    <source>
        <strain evidence="19 20">DSL-7</strain>
    </source>
</reference>
<comment type="similarity">
    <text evidence="3 14">Belongs to the peptidase M16 family.</text>
</comment>
<dbReference type="Gene3D" id="3.30.830.10">
    <property type="entry name" value="Metalloenzyme, LuxS/M16 peptidase-like"/>
    <property type="match status" value="4"/>
</dbReference>
<evidence type="ECO:0000313" key="19">
    <source>
        <dbReference type="EMBL" id="MDE1514575.1"/>
    </source>
</evidence>
<keyword evidence="20" id="KW-1185">Reference proteome</keyword>
<dbReference type="Pfam" id="PF00675">
    <property type="entry name" value="Peptidase_M16"/>
    <property type="match status" value="1"/>
</dbReference>
<evidence type="ECO:0000259" key="17">
    <source>
        <dbReference type="Pfam" id="PF16187"/>
    </source>
</evidence>
<keyword evidence="7" id="KW-0479">Metal-binding</keyword>
<evidence type="ECO:0000256" key="13">
    <source>
        <dbReference type="ARBA" id="ARBA00033450"/>
    </source>
</evidence>
<gene>
    <name evidence="19" type="ORF">PUN32_06055</name>
</gene>
<dbReference type="InterPro" id="IPR011765">
    <property type="entry name" value="Pept_M16_N"/>
</dbReference>
<comment type="caution">
    <text evidence="19">The sequence shown here is derived from an EMBL/GenBank/DDBJ whole genome shotgun (WGS) entry which is preliminary data.</text>
</comment>
<dbReference type="Pfam" id="PF05193">
    <property type="entry name" value="Peptidase_M16_C"/>
    <property type="match status" value="1"/>
</dbReference>
<evidence type="ECO:0000259" key="18">
    <source>
        <dbReference type="Pfam" id="PF22456"/>
    </source>
</evidence>
<dbReference type="InterPro" id="IPR050626">
    <property type="entry name" value="Peptidase_M16"/>
</dbReference>
<protein>
    <recommendedName>
        <fullName evidence="5">Protease 3</fullName>
        <ecNumber evidence="4">3.4.24.55</ecNumber>
    </recommendedName>
    <alternativeName>
        <fullName evidence="13">Pitrilysin</fullName>
    </alternativeName>
    <alternativeName>
        <fullName evidence="12">Protease III</fullName>
    </alternativeName>
    <alternativeName>
        <fullName evidence="11">Protease pi</fullName>
    </alternativeName>
</protein>
<dbReference type="InterPro" id="IPR054734">
    <property type="entry name" value="PqqF-like_C_4"/>
</dbReference>
<dbReference type="InterPro" id="IPR001431">
    <property type="entry name" value="Pept_M16_Zn_BS"/>
</dbReference>
<evidence type="ECO:0000256" key="2">
    <source>
        <dbReference type="ARBA" id="ARBA00002184"/>
    </source>
</evidence>
<feature type="domain" description="Coenzyme PQQ synthesis protein F-like C-terminal lobe" evidence="18">
    <location>
        <begin position="743"/>
        <end position="842"/>
    </location>
</feature>
<name>A0ABT5V2M7_9VIBR</name>
<keyword evidence="9" id="KW-0862">Zinc</keyword>
<sequence length="923" mass="105141">MHISPNDTNQYRYITLNNGLRTLLIHSPNASKCAAALAVNVGHFDDPIERQGLAHYLEHMLFLGTEKYPKVGEFQHFITQHGGSNNAWTGTEHTCFFFDIAPNIFTKALDRFSQFFIAPLFNPEALDKERQAVDSEYKLKLKDESRRLYQVQKETINPRHPFSQFSVGNAQTLSDGDQSSIRDELLDFYQNHYSAKLMTLVLTGPQSIEQLTLWAENYFAHIPSPARKLKPLPPFVEREHTGILIQVEPIKELRKLILAFVLPSTANDYRNKPLSYLAHLIGDESQGSLLQALKEQGWITSLSAGGGISGRDYREFAISCLLTPQGLEHVDEIIQSVFQTLDLIASQGLQAWRYQEKRAVLESAFRFQETQRPLDMASHLVINMQHYAAQDTIYGDYMMMGFEQAQLEEILSHLCPENLRATLIAKGGHYDQIAQWYFTPYSVTPFSTEQLRRFRNPLDLPLKLPEPNPFICDELNPADLKQITACPQVLQDLPGFKLWHQQDTEFRVPKGVIYIAIDSPHAVASCRNIAMTRLCVEMFLDTLAKQTYQAEIAGMSYNLYAHQGGVTLTLSGFSQKLPQLMALILNKFAERDFQPQRFNTIKQQLTRHWRNAAHDKPISQLFNALSGLLQPNNPPYADLLAAIETVHVEELASFVEAILAQLHIEMLVYGDWPADQAHQMASVLKQALRVQGQTYQTALRPLVMLGKHGTFQREVDCQQDDSAIVVYYQSTEVSPRNIALYSLANHLMSAAFFDEIRTKQQLGYMVGTGNMPLNRHPGLIMYVQSPFAPPSELIRAIDEFLNALYLVLLELNEYQWHSSKRGLWNQIVAPDPTLRVRAQRLWVAIGNQDLSFDQREQVLQELKTLSRADMIRFVVNQLKPRTAHRLIMHSQGQAHHAQSAWQLGQAITSVEQFQQRTKAYDVG</sequence>
<dbReference type="EC" id="3.4.24.55" evidence="4"/>
<evidence type="ECO:0000259" key="15">
    <source>
        <dbReference type="Pfam" id="PF00675"/>
    </source>
</evidence>
<keyword evidence="10" id="KW-0482">Metalloprotease</keyword>
<dbReference type="Proteomes" id="UP001216189">
    <property type="component" value="Unassembled WGS sequence"/>
</dbReference>
<evidence type="ECO:0000256" key="8">
    <source>
        <dbReference type="ARBA" id="ARBA00022801"/>
    </source>
</evidence>
<evidence type="ECO:0000256" key="12">
    <source>
        <dbReference type="ARBA" id="ARBA00031184"/>
    </source>
</evidence>
<accession>A0ABT5V2M7</accession>
<dbReference type="SUPFAM" id="SSF63411">
    <property type="entry name" value="LuxS/MPP-like metallohydrolase"/>
    <property type="match status" value="4"/>
</dbReference>
<feature type="domain" description="Peptidase M16 N-terminal" evidence="15">
    <location>
        <begin position="21"/>
        <end position="158"/>
    </location>
</feature>
<evidence type="ECO:0000256" key="1">
    <source>
        <dbReference type="ARBA" id="ARBA00001947"/>
    </source>
</evidence>
<evidence type="ECO:0000256" key="14">
    <source>
        <dbReference type="RuleBase" id="RU004447"/>
    </source>
</evidence>
<dbReference type="PANTHER" id="PTHR43690:SF18">
    <property type="entry name" value="INSULIN-DEGRADING ENZYME-RELATED"/>
    <property type="match status" value="1"/>
</dbReference>
<comment type="cofactor">
    <cofactor evidence="1">
        <name>Zn(2+)</name>
        <dbReference type="ChEBI" id="CHEBI:29105"/>
    </cofactor>
</comment>
<dbReference type="InterPro" id="IPR032632">
    <property type="entry name" value="Peptidase_M16_M"/>
</dbReference>
<organism evidence="19 20">
    <name type="scientific">Vibrio chanodichtyis</name>
    <dbReference type="NCBI Taxonomy" id="3027932"/>
    <lineage>
        <taxon>Bacteria</taxon>
        <taxon>Pseudomonadati</taxon>
        <taxon>Pseudomonadota</taxon>
        <taxon>Gammaproteobacteria</taxon>
        <taxon>Vibrionales</taxon>
        <taxon>Vibrionaceae</taxon>
        <taxon>Vibrio</taxon>
    </lineage>
</organism>
<feature type="domain" description="Peptidase M16 middle/third" evidence="17">
    <location>
        <begin position="365"/>
        <end position="642"/>
    </location>
</feature>
<feature type="domain" description="Peptidase M16 C-terminal" evidence="16">
    <location>
        <begin position="182"/>
        <end position="359"/>
    </location>
</feature>
<dbReference type="PANTHER" id="PTHR43690">
    <property type="entry name" value="NARDILYSIN"/>
    <property type="match status" value="1"/>
</dbReference>
<dbReference type="InterPro" id="IPR011249">
    <property type="entry name" value="Metalloenz_LuxS/M16"/>
</dbReference>
<evidence type="ECO:0000256" key="11">
    <source>
        <dbReference type="ARBA" id="ARBA00029597"/>
    </source>
</evidence>
<dbReference type="InterPro" id="IPR007863">
    <property type="entry name" value="Peptidase_M16_C"/>
</dbReference>
<keyword evidence="6" id="KW-0645">Protease</keyword>
<evidence type="ECO:0000256" key="6">
    <source>
        <dbReference type="ARBA" id="ARBA00022670"/>
    </source>
</evidence>
<evidence type="ECO:0000313" key="20">
    <source>
        <dbReference type="Proteomes" id="UP001216189"/>
    </source>
</evidence>
<evidence type="ECO:0000256" key="7">
    <source>
        <dbReference type="ARBA" id="ARBA00022723"/>
    </source>
</evidence>
<evidence type="ECO:0000256" key="9">
    <source>
        <dbReference type="ARBA" id="ARBA00022833"/>
    </source>
</evidence>
<dbReference type="Pfam" id="PF16187">
    <property type="entry name" value="Peptidase_M16_M"/>
    <property type="match status" value="1"/>
</dbReference>
<dbReference type="PROSITE" id="PS00143">
    <property type="entry name" value="INSULINASE"/>
    <property type="match status" value="1"/>
</dbReference>
<evidence type="ECO:0000259" key="16">
    <source>
        <dbReference type="Pfam" id="PF05193"/>
    </source>
</evidence>
<proteinExistence type="inferred from homology"/>
<keyword evidence="8" id="KW-0378">Hydrolase</keyword>
<comment type="function">
    <text evidence="2">Endopeptidase that degrades small peptides of less than 7 kDa, such as glucagon and insulin.</text>
</comment>
<evidence type="ECO:0000256" key="4">
    <source>
        <dbReference type="ARBA" id="ARBA00012449"/>
    </source>
</evidence>
<evidence type="ECO:0000256" key="5">
    <source>
        <dbReference type="ARBA" id="ARBA00017565"/>
    </source>
</evidence>